<keyword evidence="2" id="KW-1133">Transmembrane helix</keyword>
<dbReference type="AlphaFoldDB" id="A0A2U2NB35"/>
<name>A0A2U2NB35_9BIFI</name>
<evidence type="ECO:0000256" key="2">
    <source>
        <dbReference type="SAM" id="Phobius"/>
    </source>
</evidence>
<feature type="region of interest" description="Disordered" evidence="1">
    <location>
        <begin position="71"/>
        <end position="142"/>
    </location>
</feature>
<feature type="compositionally biased region" description="Basic and acidic residues" evidence="1">
    <location>
        <begin position="99"/>
        <end position="112"/>
    </location>
</feature>
<comment type="caution">
    <text evidence="4">The sequence shown here is derived from an EMBL/GenBank/DDBJ whole genome shotgun (WGS) entry which is preliminary data.</text>
</comment>
<keyword evidence="2" id="KW-0812">Transmembrane</keyword>
<feature type="compositionally biased region" description="Low complexity" evidence="1">
    <location>
        <begin position="113"/>
        <end position="133"/>
    </location>
</feature>
<dbReference type="Pfam" id="PF13399">
    <property type="entry name" value="LytR_C"/>
    <property type="match status" value="1"/>
</dbReference>
<keyword evidence="2" id="KW-0472">Membrane</keyword>
<proteinExistence type="predicted"/>
<dbReference type="OrthoDB" id="3242784at2"/>
<feature type="domain" description="LytR/CpsA/Psr regulator C-terminal" evidence="3">
    <location>
        <begin position="144"/>
        <end position="227"/>
    </location>
</feature>
<protein>
    <submittedName>
        <fullName evidence="4">Cell wall integrity and stress response protein 1</fullName>
    </submittedName>
</protein>
<evidence type="ECO:0000313" key="5">
    <source>
        <dbReference type="Proteomes" id="UP000245876"/>
    </source>
</evidence>
<dbReference type="RefSeq" id="WP_109056617.1">
    <property type="nucleotide sequence ID" value="NZ_QFFM01000006.1"/>
</dbReference>
<keyword evidence="5" id="KW-1185">Reference proteome</keyword>
<dbReference type="Gene3D" id="3.30.70.2390">
    <property type="match status" value="1"/>
</dbReference>
<feature type="region of interest" description="Disordered" evidence="1">
    <location>
        <begin position="1"/>
        <end position="23"/>
    </location>
</feature>
<dbReference type="EMBL" id="QFFM01000006">
    <property type="protein sequence ID" value="PWG66365.1"/>
    <property type="molecule type" value="Genomic_DNA"/>
</dbReference>
<dbReference type="InterPro" id="IPR027381">
    <property type="entry name" value="LytR/CpsA/Psr_C"/>
</dbReference>
<feature type="compositionally biased region" description="Basic and acidic residues" evidence="1">
    <location>
        <begin position="1"/>
        <end position="16"/>
    </location>
</feature>
<dbReference type="Proteomes" id="UP000245876">
    <property type="component" value="Unassembled WGS sequence"/>
</dbReference>
<feature type="transmembrane region" description="Helical" evidence="2">
    <location>
        <begin position="37"/>
        <end position="58"/>
    </location>
</feature>
<evidence type="ECO:0000256" key="1">
    <source>
        <dbReference type="SAM" id="MobiDB-lite"/>
    </source>
</evidence>
<accession>A0A2U2NB35</accession>
<gene>
    <name evidence="4" type="ORF">DF196_04115</name>
</gene>
<feature type="compositionally biased region" description="Low complexity" evidence="1">
    <location>
        <begin position="75"/>
        <end position="98"/>
    </location>
</feature>
<evidence type="ECO:0000313" key="4">
    <source>
        <dbReference type="EMBL" id="PWG66365.1"/>
    </source>
</evidence>
<organism evidence="4 5">
    <name type="scientific">Bifidobacterium callitrichidarum</name>
    <dbReference type="NCBI Taxonomy" id="2052941"/>
    <lineage>
        <taxon>Bacteria</taxon>
        <taxon>Bacillati</taxon>
        <taxon>Actinomycetota</taxon>
        <taxon>Actinomycetes</taxon>
        <taxon>Bifidobacteriales</taxon>
        <taxon>Bifidobacteriaceae</taxon>
        <taxon>Bifidobacterium</taxon>
    </lineage>
</organism>
<evidence type="ECO:0000259" key="3">
    <source>
        <dbReference type="Pfam" id="PF13399"/>
    </source>
</evidence>
<reference evidence="4 5" key="1">
    <citation type="journal article" date="2018" name="Int. J. Syst. Evol. Microbiol.">
        <title>Bifidobacterium callitrichidarum sp. nov. from the faeces of the emperor tamarin (Saguinus imperator).</title>
        <authorList>
            <person name="Modesto M."/>
            <person name="Michelini S."/>
            <person name="Sansosti M.C."/>
            <person name="De Filippo C."/>
            <person name="Cavalieri D."/>
            <person name="Qvirist L."/>
            <person name="Andlid T."/>
            <person name="Spiezio C."/>
            <person name="Sandri C."/>
            <person name="Pascarelli S."/>
            <person name="Sgorbati B."/>
            <person name="Mattarelli P."/>
        </authorList>
    </citation>
    <scope>NUCLEOTIDE SEQUENCE [LARGE SCALE GENOMIC DNA]</scope>
    <source>
        <strain evidence="4 5">TRI 5</strain>
    </source>
</reference>
<sequence length="229" mass="24048">MARDKMTYDSYERDIFDNPPKGPVGVHRGSRPLMARLAPFLVVMLIAALAGVGAWLFVSGEYKVILGQSTSQSETASDANSADSKDSSNTSANGSSNSTKKDSSSSDAKDSSSDSTQSDSTNSTNSTDQNTQQPEQTSTVNKATQVLVVNATGIQGYAGQRSDVLQTSGYTSVTAANPDGTLTMPTYTVVWYQNETDKATAEDVANTLGIATVEQAQGLAVPITVVLLN</sequence>